<protein>
    <recommendedName>
        <fullName evidence="6">branched-chain-amino-acid transaminase</fullName>
        <ecNumber evidence="6">2.6.1.42</ecNumber>
    </recommendedName>
</protein>
<dbReference type="Proteomes" id="UP000176050">
    <property type="component" value="Chromosome"/>
</dbReference>
<dbReference type="InterPro" id="IPR043131">
    <property type="entry name" value="BCAT-like_N"/>
</dbReference>
<dbReference type="Gene3D" id="3.30.470.10">
    <property type="match status" value="1"/>
</dbReference>
<evidence type="ECO:0000256" key="3">
    <source>
        <dbReference type="ARBA" id="ARBA00004931"/>
    </source>
</evidence>
<evidence type="ECO:0000256" key="7">
    <source>
        <dbReference type="ARBA" id="ARBA00022898"/>
    </source>
</evidence>
<keyword evidence="7 12" id="KW-0663">Pyridoxal phosphate</keyword>
<dbReference type="InterPro" id="IPR050571">
    <property type="entry name" value="Class-IV_PLP-Dep_Aminotrnsfr"/>
</dbReference>
<comment type="cofactor">
    <cofactor evidence="1 12">
        <name>pyridoxal 5'-phosphate</name>
        <dbReference type="ChEBI" id="CHEBI:597326"/>
    </cofactor>
</comment>
<comment type="similarity">
    <text evidence="5 11">Belongs to the class-IV pyridoxal-phosphate-dependent aminotransferase family.</text>
</comment>
<comment type="pathway">
    <text evidence="4">Amino-acid biosynthesis; L-leucine biosynthesis; L-leucine from 3-methyl-2-oxobutanoate: step 4/4.</text>
</comment>
<comment type="catalytic activity">
    <reaction evidence="9">
        <text>L-isoleucine + 2-oxoglutarate = (S)-3-methyl-2-oxopentanoate + L-glutamate</text>
        <dbReference type="Rhea" id="RHEA:24801"/>
        <dbReference type="ChEBI" id="CHEBI:16810"/>
        <dbReference type="ChEBI" id="CHEBI:29985"/>
        <dbReference type="ChEBI" id="CHEBI:35146"/>
        <dbReference type="ChEBI" id="CHEBI:58045"/>
        <dbReference type="EC" id="2.6.1.42"/>
    </reaction>
</comment>
<proteinExistence type="inferred from homology"/>
<dbReference type="GO" id="GO:0004084">
    <property type="term" value="F:branched-chain-amino-acid transaminase activity"/>
    <property type="evidence" value="ECO:0007669"/>
    <property type="project" value="UniProtKB-EC"/>
</dbReference>
<dbReference type="InterPro" id="IPR001544">
    <property type="entry name" value="Aminotrans_IV"/>
</dbReference>
<keyword evidence="13" id="KW-0032">Aminotransferase</keyword>
<comment type="catalytic activity">
    <reaction evidence="10">
        <text>L-leucine + 2-oxoglutarate = 4-methyl-2-oxopentanoate + L-glutamate</text>
        <dbReference type="Rhea" id="RHEA:18321"/>
        <dbReference type="ChEBI" id="CHEBI:16810"/>
        <dbReference type="ChEBI" id="CHEBI:17865"/>
        <dbReference type="ChEBI" id="CHEBI:29985"/>
        <dbReference type="ChEBI" id="CHEBI:57427"/>
        <dbReference type="EC" id="2.6.1.42"/>
    </reaction>
</comment>
<evidence type="ECO:0000256" key="11">
    <source>
        <dbReference type="RuleBase" id="RU004106"/>
    </source>
</evidence>
<accession>A0A1D8P4M8</accession>
<dbReference type="RefSeq" id="WP_070235665.1">
    <property type="nucleotide sequence ID" value="NZ_CP017478.1"/>
</dbReference>
<comment type="pathway">
    <text evidence="2">Amino-acid biosynthesis; L-isoleucine biosynthesis; L-isoleucine from 2-oxobutanoate: step 4/4.</text>
</comment>
<dbReference type="GO" id="GO:0046394">
    <property type="term" value="P:carboxylic acid biosynthetic process"/>
    <property type="evidence" value="ECO:0007669"/>
    <property type="project" value="UniProtKB-ARBA"/>
</dbReference>
<dbReference type="SUPFAM" id="SSF56752">
    <property type="entry name" value="D-aminoacid aminotransferase-like PLP-dependent enzymes"/>
    <property type="match status" value="1"/>
</dbReference>
<dbReference type="PANTHER" id="PTHR42743:SF11">
    <property type="entry name" value="AMINODEOXYCHORISMATE LYASE"/>
    <property type="match status" value="1"/>
</dbReference>
<organism evidence="13 14">
    <name type="scientific">Urechidicola croceus</name>
    <dbReference type="NCBI Taxonomy" id="1850246"/>
    <lineage>
        <taxon>Bacteria</taxon>
        <taxon>Pseudomonadati</taxon>
        <taxon>Bacteroidota</taxon>
        <taxon>Flavobacteriia</taxon>
        <taxon>Flavobacteriales</taxon>
        <taxon>Flavobacteriaceae</taxon>
        <taxon>Urechidicola</taxon>
    </lineage>
</organism>
<dbReference type="Pfam" id="PF01063">
    <property type="entry name" value="Aminotran_4"/>
    <property type="match status" value="1"/>
</dbReference>
<evidence type="ECO:0000256" key="10">
    <source>
        <dbReference type="ARBA" id="ARBA00049229"/>
    </source>
</evidence>
<reference evidence="13 14" key="1">
    <citation type="submission" date="2016-10" db="EMBL/GenBank/DDBJ databases">
        <title>Lutibacter sp. LPB0138, isolated from marine gastropod.</title>
        <authorList>
            <person name="Kim E."/>
            <person name="Yi H."/>
        </authorList>
    </citation>
    <scope>NUCLEOTIDE SEQUENCE [LARGE SCALE GENOMIC DNA]</scope>
    <source>
        <strain evidence="13 14">LPB0138</strain>
    </source>
</reference>
<dbReference type="STRING" id="1850246.LPB138_02140"/>
<dbReference type="PANTHER" id="PTHR42743">
    <property type="entry name" value="AMINO-ACID AMINOTRANSFERASE"/>
    <property type="match status" value="1"/>
</dbReference>
<dbReference type="InterPro" id="IPR043132">
    <property type="entry name" value="BCAT-like_C"/>
</dbReference>
<dbReference type="OrthoDB" id="9805628at2"/>
<evidence type="ECO:0000256" key="1">
    <source>
        <dbReference type="ARBA" id="ARBA00001933"/>
    </source>
</evidence>
<comment type="pathway">
    <text evidence="3">Amino-acid biosynthesis; L-valine biosynthesis; L-valine from pyruvate: step 4/4.</text>
</comment>
<evidence type="ECO:0000256" key="6">
    <source>
        <dbReference type="ARBA" id="ARBA00013053"/>
    </source>
</evidence>
<evidence type="ECO:0000256" key="4">
    <source>
        <dbReference type="ARBA" id="ARBA00005072"/>
    </source>
</evidence>
<dbReference type="InterPro" id="IPR036038">
    <property type="entry name" value="Aminotransferase-like"/>
</dbReference>
<evidence type="ECO:0000313" key="13">
    <source>
        <dbReference type="EMBL" id="AOW19549.1"/>
    </source>
</evidence>
<gene>
    <name evidence="13" type="ORF">LPB138_02140</name>
</gene>
<evidence type="ECO:0000256" key="12">
    <source>
        <dbReference type="RuleBase" id="RU004516"/>
    </source>
</evidence>
<evidence type="ECO:0000256" key="2">
    <source>
        <dbReference type="ARBA" id="ARBA00004824"/>
    </source>
</evidence>
<dbReference type="KEGG" id="lul:LPB138_02140"/>
<dbReference type="Gene3D" id="3.20.10.10">
    <property type="entry name" value="D-amino Acid Aminotransferase, subunit A, domain 2"/>
    <property type="match status" value="1"/>
</dbReference>
<evidence type="ECO:0000256" key="5">
    <source>
        <dbReference type="ARBA" id="ARBA00009320"/>
    </source>
</evidence>
<dbReference type="InterPro" id="IPR018300">
    <property type="entry name" value="Aminotrans_IV_CS"/>
</dbReference>
<keyword evidence="14" id="KW-1185">Reference proteome</keyword>
<name>A0A1D8P4M8_9FLAO</name>
<dbReference type="EC" id="2.6.1.42" evidence="6"/>
<comment type="catalytic activity">
    <reaction evidence="8">
        <text>L-valine + 2-oxoglutarate = 3-methyl-2-oxobutanoate + L-glutamate</text>
        <dbReference type="Rhea" id="RHEA:24813"/>
        <dbReference type="ChEBI" id="CHEBI:11851"/>
        <dbReference type="ChEBI" id="CHEBI:16810"/>
        <dbReference type="ChEBI" id="CHEBI:29985"/>
        <dbReference type="ChEBI" id="CHEBI:57762"/>
        <dbReference type="EC" id="2.6.1.42"/>
    </reaction>
</comment>
<evidence type="ECO:0000256" key="8">
    <source>
        <dbReference type="ARBA" id="ARBA00048212"/>
    </source>
</evidence>
<evidence type="ECO:0000313" key="14">
    <source>
        <dbReference type="Proteomes" id="UP000176050"/>
    </source>
</evidence>
<dbReference type="CDD" id="cd00449">
    <property type="entry name" value="PLPDE_IV"/>
    <property type="match status" value="1"/>
</dbReference>
<dbReference type="PROSITE" id="PS00770">
    <property type="entry name" value="AA_TRANSFER_CLASS_4"/>
    <property type="match status" value="1"/>
</dbReference>
<evidence type="ECO:0000256" key="9">
    <source>
        <dbReference type="ARBA" id="ARBA00048798"/>
    </source>
</evidence>
<sequence>MINFNGELVSANKSILSKDNRGLKYGDGVFETIKMHNSKLIFFEEHYFRLMASMRMLRMDIPMNFTLEYVESQIQRVAKANKLVEFARVRLTVFRKDGGLYTPMTNEIDFVIEVTELNIDIKNQFTVELYKDFYIYSGLLSTIKTTNRILNVVASIFSKENDFDSCLLINEKKQLVEAIYGNIFLVFGTTVVTPSITSGCVKGIVRAKLINILKKKLSFSVEEREVSPFELQKADELFITNSIIDIQPVTNYRKKVYKKEITTQIAELLRNSY</sequence>
<keyword evidence="13" id="KW-0808">Transferase</keyword>
<dbReference type="AlphaFoldDB" id="A0A1D8P4M8"/>
<dbReference type="EMBL" id="CP017478">
    <property type="protein sequence ID" value="AOW19549.1"/>
    <property type="molecule type" value="Genomic_DNA"/>
</dbReference>